<dbReference type="EMBL" id="CP113864">
    <property type="protein sequence ID" value="WAM30610.1"/>
    <property type="molecule type" value="Genomic_DNA"/>
</dbReference>
<name>A0ABY7BCQ1_9FIRM</name>
<dbReference type="Proteomes" id="UP001164745">
    <property type="component" value="Chromosome"/>
</dbReference>
<keyword evidence="1" id="KW-0812">Transmembrane</keyword>
<organism evidence="2 3">
    <name type="scientific">Caldicellulosiruptor naganoensis</name>
    <dbReference type="NCBI Taxonomy" id="29324"/>
    <lineage>
        <taxon>Bacteria</taxon>
        <taxon>Bacillati</taxon>
        <taxon>Bacillota</taxon>
        <taxon>Bacillota incertae sedis</taxon>
        <taxon>Caldicellulosiruptorales</taxon>
        <taxon>Caldicellulosiruptoraceae</taxon>
        <taxon>Caldicellulosiruptor</taxon>
    </lineage>
</organism>
<dbReference type="InterPro" id="IPR043723">
    <property type="entry name" value="DUF5665"/>
</dbReference>
<dbReference type="Pfam" id="PF18910">
    <property type="entry name" value="DUF5665"/>
    <property type="match status" value="1"/>
</dbReference>
<keyword evidence="1" id="KW-1133">Transmembrane helix</keyword>
<proteinExistence type="predicted"/>
<protein>
    <submittedName>
        <fullName evidence="2">DUF5665 domain-containing protein</fullName>
    </submittedName>
</protein>
<keyword evidence="3" id="KW-1185">Reference proteome</keyword>
<evidence type="ECO:0000256" key="1">
    <source>
        <dbReference type="SAM" id="Phobius"/>
    </source>
</evidence>
<gene>
    <name evidence="2" type="ORF">OTJ99_001375</name>
</gene>
<evidence type="ECO:0000313" key="2">
    <source>
        <dbReference type="EMBL" id="WAM30610.1"/>
    </source>
</evidence>
<evidence type="ECO:0000313" key="3">
    <source>
        <dbReference type="Proteomes" id="UP001164745"/>
    </source>
</evidence>
<sequence>MKKVYKDDLEKKLQDFILQLERMNLNYYVEYLKNPKKIIWQNFLSGVARGFGTAFSFSILGALLIYFKLCCKIQLASDWKIHC</sequence>
<keyword evidence="1" id="KW-0472">Membrane</keyword>
<dbReference type="RefSeq" id="WP_269015319.1">
    <property type="nucleotide sequence ID" value="NZ_CP113864.1"/>
</dbReference>
<accession>A0ABY7BCQ1</accession>
<feature type="transmembrane region" description="Helical" evidence="1">
    <location>
        <begin position="43"/>
        <end position="67"/>
    </location>
</feature>
<reference evidence="2" key="1">
    <citation type="submission" date="2022-12" db="EMBL/GenBank/DDBJ databases">
        <authorList>
            <person name="Bing R.G."/>
            <person name="Willard D.J."/>
            <person name="Manesh M.J.H."/>
            <person name="Laemthong T."/>
            <person name="Crosby J.R."/>
            <person name="Kelly R.M."/>
        </authorList>
    </citation>
    <scope>NUCLEOTIDE SEQUENCE</scope>
    <source>
        <strain evidence="2">DSM 8991</strain>
    </source>
</reference>